<sequence length="354" mass="38716">MSDRRGSVHGRVLRRCKGRSANRVLRGKRVSGVDLQAASHQEAVQAIKSAVSPVVFTVQSLSNTPRPVSVTTSSYIKHRAKRTAPSSWAGPKMCVGPDGQSTPGANQNVKKEKARKESPQLSARLDRLHSWKELEKKTAAVFFFFFSSAAVRRDRLWVGLEGFGGEAPPAPTSLLPAVVDAVSRCAFLPPHGGWGRGPLAPGVTVDRDGLYNWRKGSAAIGDWGCANPRHPGSLHRHSDTLGLYATVATPWVSMPQLLHSEKAAQPPATARLPPPYRPPSQSENEMDPELLQMKGWFLFPNTITTSQRDHQENKENPDPKAVSQFRGCILRRLHLKTACDTVAVPFRKAPPNAT</sequence>
<evidence type="ECO:0000256" key="1">
    <source>
        <dbReference type="SAM" id="MobiDB-lite"/>
    </source>
</evidence>
<dbReference type="AlphaFoldDB" id="A0AA47P777"/>
<dbReference type="EMBL" id="JAOPHQ010001443">
    <property type="protein sequence ID" value="KAK0150740.1"/>
    <property type="molecule type" value="Genomic_DNA"/>
</dbReference>
<dbReference type="Gene3D" id="2.30.42.10">
    <property type="match status" value="1"/>
</dbReference>
<feature type="region of interest" description="Disordered" evidence="1">
    <location>
        <begin position="262"/>
        <end position="285"/>
    </location>
</feature>
<name>A0AA47P777_MERPO</name>
<feature type="compositionally biased region" description="Polar residues" evidence="1">
    <location>
        <begin position="99"/>
        <end position="108"/>
    </location>
</feature>
<accession>A0AA47P777</accession>
<protein>
    <submittedName>
        <fullName evidence="2">InaD-like protein</fullName>
    </submittedName>
</protein>
<proteinExistence type="predicted"/>
<keyword evidence="3" id="KW-1185">Reference proteome</keyword>
<dbReference type="Proteomes" id="UP001174136">
    <property type="component" value="Unassembled WGS sequence"/>
</dbReference>
<comment type="caution">
    <text evidence="2">The sequence shown here is derived from an EMBL/GenBank/DDBJ whole genome shotgun (WGS) entry which is preliminary data.</text>
</comment>
<evidence type="ECO:0000313" key="2">
    <source>
        <dbReference type="EMBL" id="KAK0150740.1"/>
    </source>
</evidence>
<evidence type="ECO:0000313" key="3">
    <source>
        <dbReference type="Proteomes" id="UP001174136"/>
    </source>
</evidence>
<reference evidence="2" key="1">
    <citation type="journal article" date="2023" name="Front. Mar. Sci.">
        <title>A new Merluccius polli reference genome to investigate the effects of global change in West African waters.</title>
        <authorList>
            <person name="Mateo J.L."/>
            <person name="Blanco-Fernandez C."/>
            <person name="Garcia-Vazquez E."/>
            <person name="Machado-Schiaffino G."/>
        </authorList>
    </citation>
    <scope>NUCLEOTIDE SEQUENCE</scope>
    <source>
        <strain evidence="2">C29</strain>
        <tissue evidence="2">Fin</tissue>
    </source>
</reference>
<feature type="compositionally biased region" description="Basic and acidic residues" evidence="1">
    <location>
        <begin position="109"/>
        <end position="120"/>
    </location>
</feature>
<dbReference type="InterPro" id="IPR036034">
    <property type="entry name" value="PDZ_sf"/>
</dbReference>
<feature type="region of interest" description="Disordered" evidence="1">
    <location>
        <begin position="86"/>
        <end position="120"/>
    </location>
</feature>
<gene>
    <name evidence="2" type="primary">Patj_1</name>
    <name evidence="2" type="ORF">N1851_008147</name>
</gene>
<organism evidence="2 3">
    <name type="scientific">Merluccius polli</name>
    <name type="common">Benguela hake</name>
    <name type="synonym">Merluccius cadenati</name>
    <dbReference type="NCBI Taxonomy" id="89951"/>
    <lineage>
        <taxon>Eukaryota</taxon>
        <taxon>Metazoa</taxon>
        <taxon>Chordata</taxon>
        <taxon>Craniata</taxon>
        <taxon>Vertebrata</taxon>
        <taxon>Euteleostomi</taxon>
        <taxon>Actinopterygii</taxon>
        <taxon>Neopterygii</taxon>
        <taxon>Teleostei</taxon>
        <taxon>Neoteleostei</taxon>
        <taxon>Acanthomorphata</taxon>
        <taxon>Zeiogadaria</taxon>
        <taxon>Gadariae</taxon>
        <taxon>Gadiformes</taxon>
        <taxon>Gadoidei</taxon>
        <taxon>Merlucciidae</taxon>
        <taxon>Merluccius</taxon>
    </lineage>
</organism>